<evidence type="ECO:0000256" key="1">
    <source>
        <dbReference type="ARBA" id="ARBA00023015"/>
    </source>
</evidence>
<dbReference type="CDD" id="cd00038">
    <property type="entry name" value="CAP_ED"/>
    <property type="match status" value="1"/>
</dbReference>
<dbReference type="EMBL" id="JACSPP010000015">
    <property type="protein sequence ID" value="MBD8040123.1"/>
    <property type="molecule type" value="Genomic_DNA"/>
</dbReference>
<dbReference type="Gene3D" id="2.60.120.10">
    <property type="entry name" value="Jelly Rolls"/>
    <property type="match status" value="1"/>
</dbReference>
<feature type="domain" description="Cyclic nucleotide-binding" evidence="4">
    <location>
        <begin position="15"/>
        <end position="114"/>
    </location>
</feature>
<evidence type="ECO:0000256" key="3">
    <source>
        <dbReference type="ARBA" id="ARBA00023163"/>
    </source>
</evidence>
<protein>
    <submittedName>
        <fullName evidence="6">Crp/Fnr family transcriptional regulator</fullName>
    </submittedName>
</protein>
<keyword evidence="3" id="KW-0804">Transcription</keyword>
<dbReference type="InterPro" id="IPR012318">
    <property type="entry name" value="HTH_CRP"/>
</dbReference>
<dbReference type="InterPro" id="IPR000595">
    <property type="entry name" value="cNMP-bd_dom"/>
</dbReference>
<feature type="domain" description="HTH crp-type" evidence="5">
    <location>
        <begin position="152"/>
        <end position="219"/>
    </location>
</feature>
<dbReference type="PANTHER" id="PTHR24567">
    <property type="entry name" value="CRP FAMILY TRANSCRIPTIONAL REGULATORY PROTEIN"/>
    <property type="match status" value="1"/>
</dbReference>
<evidence type="ECO:0000313" key="7">
    <source>
        <dbReference type="Proteomes" id="UP000620874"/>
    </source>
</evidence>
<accession>A0ABR8Y7E1</accession>
<dbReference type="InterPro" id="IPR018490">
    <property type="entry name" value="cNMP-bd_dom_sf"/>
</dbReference>
<dbReference type="InterPro" id="IPR036390">
    <property type="entry name" value="WH_DNA-bd_sf"/>
</dbReference>
<evidence type="ECO:0000256" key="2">
    <source>
        <dbReference type="ARBA" id="ARBA00023125"/>
    </source>
</evidence>
<keyword evidence="7" id="KW-1185">Reference proteome</keyword>
<dbReference type="InterPro" id="IPR014710">
    <property type="entry name" value="RmlC-like_jellyroll"/>
</dbReference>
<sequence>MEENSMYNKLLLLPLFQGLCKEDFTAILEKVKLHFQKLPAGSCIVRQNNACEGLFFVLQGKIQSESADQTHNYTLYETLEAPYVIEPYSLFGMYPQYNASYHTLTPANIISIDKSYILTELNKYAIFQLNFMNLLSNRAQTIYRRLWNAHIGDTQSKIINFLLLRCTTTNGFKRLHIRMEDLADLIDDTRINVSKILNELKQEGLVSLSRREIEIPDMNALIAYNQTNKQTK</sequence>
<organism evidence="6 7">
    <name type="scientific">Phocaeicola intestinalis</name>
    <dbReference type="NCBI Taxonomy" id="2762212"/>
    <lineage>
        <taxon>Bacteria</taxon>
        <taxon>Pseudomonadati</taxon>
        <taxon>Bacteroidota</taxon>
        <taxon>Bacteroidia</taxon>
        <taxon>Bacteroidales</taxon>
        <taxon>Bacteroidaceae</taxon>
        <taxon>Phocaeicola</taxon>
    </lineage>
</organism>
<dbReference type="Pfam" id="PF00027">
    <property type="entry name" value="cNMP_binding"/>
    <property type="match status" value="1"/>
</dbReference>
<dbReference type="PANTHER" id="PTHR24567:SF58">
    <property type="entry name" value="CYCLIC AMP-BINDING REGULATORY PROTEIN"/>
    <property type="match status" value="1"/>
</dbReference>
<dbReference type="Proteomes" id="UP000620874">
    <property type="component" value="Unassembled WGS sequence"/>
</dbReference>
<comment type="caution">
    <text evidence="6">The sequence shown here is derived from an EMBL/GenBank/DDBJ whole genome shotgun (WGS) entry which is preliminary data.</text>
</comment>
<dbReference type="PROSITE" id="PS50042">
    <property type="entry name" value="CNMP_BINDING_3"/>
    <property type="match status" value="1"/>
</dbReference>
<evidence type="ECO:0000259" key="4">
    <source>
        <dbReference type="PROSITE" id="PS50042"/>
    </source>
</evidence>
<dbReference type="InterPro" id="IPR050397">
    <property type="entry name" value="Env_Response_Regulators"/>
</dbReference>
<evidence type="ECO:0000259" key="5">
    <source>
        <dbReference type="PROSITE" id="PS51063"/>
    </source>
</evidence>
<proteinExistence type="predicted"/>
<name>A0ABR8Y7E1_9BACT</name>
<gene>
    <name evidence="6" type="ORF">H9625_06630</name>
</gene>
<dbReference type="RefSeq" id="WP_022040047.1">
    <property type="nucleotide sequence ID" value="NZ_JACSPP010000015.1"/>
</dbReference>
<keyword evidence="2" id="KW-0238">DNA-binding</keyword>
<dbReference type="SUPFAM" id="SSF51206">
    <property type="entry name" value="cAMP-binding domain-like"/>
    <property type="match status" value="1"/>
</dbReference>
<evidence type="ECO:0000313" key="6">
    <source>
        <dbReference type="EMBL" id="MBD8040123.1"/>
    </source>
</evidence>
<reference evidence="6 7" key="1">
    <citation type="submission" date="2020-08" db="EMBL/GenBank/DDBJ databases">
        <title>A Genomic Blueprint of the Chicken Gut Microbiome.</title>
        <authorList>
            <person name="Gilroy R."/>
            <person name="Ravi A."/>
            <person name="Getino M."/>
            <person name="Pursley I."/>
            <person name="Horton D.L."/>
            <person name="Alikhan N.-F."/>
            <person name="Baker D."/>
            <person name="Gharbi K."/>
            <person name="Hall N."/>
            <person name="Watson M."/>
            <person name="Adriaenssens E.M."/>
            <person name="Foster-Nyarko E."/>
            <person name="Jarju S."/>
            <person name="Secka A."/>
            <person name="Antonio M."/>
            <person name="Oren A."/>
            <person name="Chaudhuri R."/>
            <person name="La Ragione R.M."/>
            <person name="Hildebrand F."/>
            <person name="Pallen M.J."/>
        </authorList>
    </citation>
    <scope>NUCLEOTIDE SEQUENCE [LARGE SCALE GENOMIC DNA]</scope>
    <source>
        <strain evidence="6 7">Sa1CVN1</strain>
    </source>
</reference>
<dbReference type="Pfam" id="PF13545">
    <property type="entry name" value="HTH_Crp_2"/>
    <property type="match status" value="1"/>
</dbReference>
<dbReference type="SUPFAM" id="SSF46785">
    <property type="entry name" value="Winged helix' DNA-binding domain"/>
    <property type="match status" value="1"/>
</dbReference>
<keyword evidence="1" id="KW-0805">Transcription regulation</keyword>
<dbReference type="PROSITE" id="PS51063">
    <property type="entry name" value="HTH_CRP_2"/>
    <property type="match status" value="1"/>
</dbReference>